<dbReference type="Proteomes" id="UP000187209">
    <property type="component" value="Unassembled WGS sequence"/>
</dbReference>
<gene>
    <name evidence="1" type="ORF">SteCoe_23223</name>
</gene>
<dbReference type="OrthoDB" id="326775at2759"/>
<name>A0A1R2BKE6_9CILI</name>
<evidence type="ECO:0008006" key="3">
    <source>
        <dbReference type="Google" id="ProtNLM"/>
    </source>
</evidence>
<proteinExistence type="predicted"/>
<dbReference type="Pfam" id="PF01344">
    <property type="entry name" value="Kelch_1"/>
    <property type="match status" value="1"/>
</dbReference>
<protein>
    <recommendedName>
        <fullName evidence="3">Kelch motif family protein</fullName>
    </recommendedName>
</protein>
<evidence type="ECO:0000313" key="2">
    <source>
        <dbReference type="Proteomes" id="UP000187209"/>
    </source>
</evidence>
<dbReference type="Gene3D" id="2.120.10.80">
    <property type="entry name" value="Kelch-type beta propeller"/>
    <property type="match status" value="1"/>
</dbReference>
<organism evidence="1 2">
    <name type="scientific">Stentor coeruleus</name>
    <dbReference type="NCBI Taxonomy" id="5963"/>
    <lineage>
        <taxon>Eukaryota</taxon>
        <taxon>Sar</taxon>
        <taxon>Alveolata</taxon>
        <taxon>Ciliophora</taxon>
        <taxon>Postciliodesmatophora</taxon>
        <taxon>Heterotrichea</taxon>
        <taxon>Heterotrichida</taxon>
        <taxon>Stentoridae</taxon>
        <taxon>Stentor</taxon>
    </lineage>
</organism>
<reference evidence="1 2" key="1">
    <citation type="submission" date="2016-11" db="EMBL/GenBank/DDBJ databases">
        <title>The macronuclear genome of Stentor coeruleus: a giant cell with tiny introns.</title>
        <authorList>
            <person name="Slabodnick M."/>
            <person name="Ruby J.G."/>
            <person name="Reiff S.B."/>
            <person name="Swart E.C."/>
            <person name="Gosai S."/>
            <person name="Prabakaran S."/>
            <person name="Witkowska E."/>
            <person name="Larue G.E."/>
            <person name="Fisher S."/>
            <person name="Freeman R.M."/>
            <person name="Gunawardena J."/>
            <person name="Chu W."/>
            <person name="Stover N.A."/>
            <person name="Gregory B.D."/>
            <person name="Nowacki M."/>
            <person name="Derisi J."/>
            <person name="Roy S.W."/>
            <person name="Marshall W.F."/>
            <person name="Sood P."/>
        </authorList>
    </citation>
    <scope>NUCLEOTIDE SEQUENCE [LARGE SCALE GENOMIC DNA]</scope>
    <source>
        <strain evidence="1">WM001</strain>
    </source>
</reference>
<dbReference type="InterPro" id="IPR006652">
    <property type="entry name" value="Kelch_1"/>
</dbReference>
<dbReference type="SUPFAM" id="SSF117281">
    <property type="entry name" value="Kelch motif"/>
    <property type="match status" value="1"/>
</dbReference>
<sequence>MEYKEDLNSKDKPHLVVKNSNIPSDRLIAQEILLNSESYHNLSSESKKKILSFTHQGIKDIKNHKKKILKHAEELIKQIQSTTSFYLKTLTNYHNFYIKIQETINNNTLPLKFFDIDDIENLQYEDLKKIVIKYTKTDILQCLSLVNNLEVQIKKCFHIDLIPKSMIQEFYDYDKNLCFIDSSGTLIEFFPLSLTYKLHNIEGFMNNDIGGSMCFIPGNKFFIYGGCFNDYSDKAYEIDLITYKYKKLANGIKRTAAQGTYFNDRVYIFGGYFFNKVEFFYNSSDYYDIKLNQWVSLSDMPVGIAYTTSVLLDNNTFLIAGSSRQPKSFIGTYSISSNSYSLMSDKIDSYNISVLIQDEEKVYMIGKKIYSAKKSKLGKWKKNGKANIVNSVSSSVIIKKRIAYFADTANQVFGFNLDSLQLKQILKVKTY</sequence>
<evidence type="ECO:0000313" key="1">
    <source>
        <dbReference type="EMBL" id="OMJ77228.1"/>
    </source>
</evidence>
<dbReference type="EMBL" id="MPUH01000586">
    <property type="protein sequence ID" value="OMJ77228.1"/>
    <property type="molecule type" value="Genomic_DNA"/>
</dbReference>
<dbReference type="InterPro" id="IPR015915">
    <property type="entry name" value="Kelch-typ_b-propeller"/>
</dbReference>
<keyword evidence="2" id="KW-1185">Reference proteome</keyword>
<dbReference type="AlphaFoldDB" id="A0A1R2BKE6"/>
<dbReference type="SMART" id="SM00612">
    <property type="entry name" value="Kelch"/>
    <property type="match status" value="1"/>
</dbReference>
<comment type="caution">
    <text evidence="1">The sequence shown here is derived from an EMBL/GenBank/DDBJ whole genome shotgun (WGS) entry which is preliminary data.</text>
</comment>
<accession>A0A1R2BKE6</accession>